<keyword evidence="4" id="KW-1185">Reference proteome</keyword>
<dbReference type="Pfam" id="PF19313">
    <property type="entry name" value="DUF5916"/>
    <property type="match status" value="1"/>
</dbReference>
<dbReference type="STRING" id="1249552.PS2015_1114"/>
<dbReference type="EMBL" id="CP013189">
    <property type="protein sequence ID" value="ALO45776.1"/>
    <property type="molecule type" value="Genomic_DNA"/>
</dbReference>
<dbReference type="AlphaFoldDB" id="A0A0S2KBT2"/>
<dbReference type="InterPro" id="IPR045670">
    <property type="entry name" value="DUF5916"/>
</dbReference>
<accession>A0A0S2KBT2</accession>
<evidence type="ECO:0000256" key="1">
    <source>
        <dbReference type="SAM" id="SignalP"/>
    </source>
</evidence>
<keyword evidence="3" id="KW-0378">Hydrolase</keyword>
<dbReference type="GO" id="GO:0016787">
    <property type="term" value="F:hydrolase activity"/>
    <property type="evidence" value="ECO:0007669"/>
    <property type="project" value="UniProtKB-KW"/>
</dbReference>
<organism evidence="3 4">
    <name type="scientific">Pseudohongiella spirulinae</name>
    <dbReference type="NCBI Taxonomy" id="1249552"/>
    <lineage>
        <taxon>Bacteria</taxon>
        <taxon>Pseudomonadati</taxon>
        <taxon>Pseudomonadota</taxon>
        <taxon>Gammaproteobacteria</taxon>
        <taxon>Pseudomonadales</taxon>
        <taxon>Pseudohongiellaceae</taxon>
        <taxon>Pseudohongiella</taxon>
    </lineage>
</organism>
<reference evidence="3 4" key="1">
    <citation type="submission" date="2015-11" db="EMBL/GenBank/DDBJ databases">
        <authorList>
            <person name="Zhang Y."/>
            <person name="Guo Z."/>
        </authorList>
    </citation>
    <scope>NUCLEOTIDE SEQUENCE [LARGE SCALE GENOMIC DNA]</scope>
    <source>
        <strain evidence="3 4">KCTC 32221</strain>
    </source>
</reference>
<dbReference type="Gene3D" id="2.60.40.1190">
    <property type="match status" value="1"/>
</dbReference>
<evidence type="ECO:0000259" key="2">
    <source>
        <dbReference type="Pfam" id="PF19313"/>
    </source>
</evidence>
<dbReference type="KEGG" id="pspi:PS2015_1114"/>
<sequence precursor="true">MPQTVVLIVLLLILGASSGYAQENVIPVPGRPTIEAYRMPVGMDIRLDGLLDEEVWAMAVPITEFRQQEPVEGGQPSERTEIRIVYDDDALYIGAMLYDSDPDGILAYQLQRDAGLGTDDRFMWIISTFDDNRTGYFFETNPVGLLGDGLIEGGGGFNKRWNGLWNIRTAIRSDGWSAEIRIPFSTLNFDPALTAWGINFQRTIRRHNEEILWNGWRRVEGLFRPIHTGLLTGLEGISQGRGIELKPFINASTNRGPAAGAAKGNEAKAGIDITYSLTPSLRGALTINTDFAEVEVDSRQVNLTRFPLRFPEQREFFLEGSGVFSFNWADPFFSRRIGLVDGQEVPIDFGGRLGGQVGDYELGVYQVRTGETTLDNGDGTVRPWGAEDFTVARVKRRLFRQSHVGMIYTRRASDGLMGNELLPDRHTVGADFNFFTSQFLGRQLNAQVEGFMVHHTDPVNGGDLTGSERRSRGIRWSLPNDLIRVHSSHREFGEEWNPAVGFVERRGFRRHQPTLTIAPRPSNWSLVRQTEHQIFFEYLTDLDDRLLTRNLNIKPLQLNFESGDRFSIEFGQNFERLDRAFTVYNRDDEVIRIQPGDYDSDNWSANISTAGRRMLSGSVNFERSEFWGGDRDRLDVSGTIRPRVGISVSANYQRNEVSLPQGEFDTNLVRLSWAWNFNPWVALTGNVQYDDLSEVVGVYARLRWIIQPGNDVFLVWSNNWLYEDDPLNDRRFTRLTSGGALKVNYTFRF</sequence>
<dbReference type="Proteomes" id="UP000065641">
    <property type="component" value="Chromosome"/>
</dbReference>
<evidence type="ECO:0000313" key="4">
    <source>
        <dbReference type="Proteomes" id="UP000065641"/>
    </source>
</evidence>
<protein>
    <submittedName>
        <fullName evidence="3">Putative membrane associated hydrolase</fullName>
    </submittedName>
</protein>
<evidence type="ECO:0000313" key="3">
    <source>
        <dbReference type="EMBL" id="ALO45776.1"/>
    </source>
</evidence>
<keyword evidence="1" id="KW-0732">Signal</keyword>
<feature type="domain" description="DUF5916" evidence="2">
    <location>
        <begin position="244"/>
        <end position="339"/>
    </location>
</feature>
<dbReference type="OrthoDB" id="9786766at2"/>
<feature type="signal peptide" evidence="1">
    <location>
        <begin position="1"/>
        <end position="21"/>
    </location>
</feature>
<name>A0A0S2KBT2_9GAMM</name>
<proteinExistence type="predicted"/>
<dbReference type="CDD" id="cd09618">
    <property type="entry name" value="CBM9_like_2"/>
    <property type="match status" value="1"/>
</dbReference>
<dbReference type="RefSeq" id="WP_058021286.1">
    <property type="nucleotide sequence ID" value="NZ_CP013189.1"/>
</dbReference>
<gene>
    <name evidence="3" type="ORF">PS2015_1114</name>
</gene>
<dbReference type="SUPFAM" id="SSF49344">
    <property type="entry name" value="CBD9-like"/>
    <property type="match status" value="1"/>
</dbReference>
<feature type="chain" id="PRO_5006601433" evidence="1">
    <location>
        <begin position="22"/>
        <end position="749"/>
    </location>
</feature>